<protein>
    <submittedName>
        <fullName evidence="1">Uncharacterized protein</fullName>
    </submittedName>
</protein>
<reference evidence="1" key="1">
    <citation type="submission" date="2021-02" db="EMBL/GenBank/DDBJ databases">
        <authorList>
            <person name="Nowell W R."/>
        </authorList>
    </citation>
    <scope>NUCLEOTIDE SEQUENCE</scope>
</reference>
<comment type="caution">
    <text evidence="1">The sequence shown here is derived from an EMBL/GenBank/DDBJ whole genome shotgun (WGS) entry which is preliminary data.</text>
</comment>
<accession>A0A814F511</accession>
<dbReference type="Proteomes" id="UP000663870">
    <property type="component" value="Unassembled WGS sequence"/>
</dbReference>
<organism evidence="1 3">
    <name type="scientific">Rotaria sordida</name>
    <dbReference type="NCBI Taxonomy" id="392033"/>
    <lineage>
        <taxon>Eukaryota</taxon>
        <taxon>Metazoa</taxon>
        <taxon>Spiralia</taxon>
        <taxon>Gnathifera</taxon>
        <taxon>Rotifera</taxon>
        <taxon>Eurotatoria</taxon>
        <taxon>Bdelloidea</taxon>
        <taxon>Philodinida</taxon>
        <taxon>Philodinidae</taxon>
        <taxon>Rotaria</taxon>
    </lineage>
</organism>
<evidence type="ECO:0000313" key="2">
    <source>
        <dbReference type="EMBL" id="CAF1044216.1"/>
    </source>
</evidence>
<dbReference type="EMBL" id="CAJNOH010000271">
    <property type="protein sequence ID" value="CAF0978167.1"/>
    <property type="molecule type" value="Genomic_DNA"/>
</dbReference>
<name>A0A814F511_9BILA</name>
<dbReference type="AlphaFoldDB" id="A0A814F511"/>
<sequence length="237" mass="27193">MAGTEASSKRKRKYITSFSNVSPEEAESILGFQLIKFYDSQMPIEQFITTTAPEQLKKKIFERLIDCIISEGFPEPALPLFNELVVTDNVGMILIAMVSYFKLTVAHDDLRLSREKKIIRKDEQFGGNMEFIRIQKINVGKNCYVLVVETKGDSLGKELTQLLLALKSMYDINNDKKLVYGFLTTAIQWQLVTYDGQTWKLSELSTVLLANMRKQEDRWLKNNTQILDVIYSILSSI</sequence>
<gene>
    <name evidence="2" type="ORF">JXQ802_LOCUS16308</name>
    <name evidence="1" type="ORF">PYM288_LOCUS13469</name>
</gene>
<evidence type="ECO:0000313" key="4">
    <source>
        <dbReference type="Proteomes" id="UP000663870"/>
    </source>
</evidence>
<evidence type="ECO:0000313" key="3">
    <source>
        <dbReference type="Proteomes" id="UP000663854"/>
    </source>
</evidence>
<dbReference type="Proteomes" id="UP000663854">
    <property type="component" value="Unassembled WGS sequence"/>
</dbReference>
<proteinExistence type="predicted"/>
<evidence type="ECO:0000313" key="1">
    <source>
        <dbReference type="EMBL" id="CAF0978167.1"/>
    </source>
</evidence>
<keyword evidence="4" id="KW-1185">Reference proteome</keyword>
<dbReference type="EMBL" id="CAJNOL010000393">
    <property type="protein sequence ID" value="CAF1044216.1"/>
    <property type="molecule type" value="Genomic_DNA"/>
</dbReference>